<comment type="similarity">
    <text evidence="10">Belongs to the TonB-dependent receptor family.</text>
</comment>
<dbReference type="Pfam" id="PF13715">
    <property type="entry name" value="CarbopepD_reg_2"/>
    <property type="match status" value="1"/>
</dbReference>
<evidence type="ECO:0000259" key="13">
    <source>
        <dbReference type="Pfam" id="PF07715"/>
    </source>
</evidence>
<dbReference type="Gene3D" id="2.40.170.20">
    <property type="entry name" value="TonB-dependent receptor, beta-barrel domain"/>
    <property type="match status" value="1"/>
</dbReference>
<keyword evidence="8 14" id="KW-0675">Receptor</keyword>
<keyword evidence="2" id="KW-0813">Transport</keyword>
<keyword evidence="3" id="KW-1134">Transmembrane beta strand</keyword>
<dbReference type="Pfam" id="PF07715">
    <property type="entry name" value="Plug"/>
    <property type="match status" value="1"/>
</dbReference>
<organism evidence="14 15">
    <name type="scientific">Siphonobacter aquaeclarae</name>
    <dbReference type="NCBI Taxonomy" id="563176"/>
    <lineage>
        <taxon>Bacteria</taxon>
        <taxon>Pseudomonadati</taxon>
        <taxon>Bacteroidota</taxon>
        <taxon>Cytophagia</taxon>
        <taxon>Cytophagales</taxon>
        <taxon>Cytophagaceae</taxon>
        <taxon>Siphonobacter</taxon>
    </lineage>
</organism>
<dbReference type="InterPro" id="IPR037066">
    <property type="entry name" value="Plug_dom_sf"/>
</dbReference>
<keyword evidence="15" id="KW-1185">Reference proteome</keyword>
<dbReference type="SUPFAM" id="SSF56935">
    <property type="entry name" value="Porins"/>
    <property type="match status" value="1"/>
</dbReference>
<dbReference type="PANTHER" id="PTHR30069">
    <property type="entry name" value="TONB-DEPENDENT OUTER MEMBRANE RECEPTOR"/>
    <property type="match status" value="1"/>
</dbReference>
<evidence type="ECO:0000313" key="15">
    <source>
        <dbReference type="Proteomes" id="UP000198901"/>
    </source>
</evidence>
<comment type="subcellular location">
    <subcellularLocation>
        <location evidence="1">Cell outer membrane</location>
        <topology evidence="1">Multi-pass membrane protein</topology>
    </subcellularLocation>
</comment>
<dbReference type="Proteomes" id="UP000198901">
    <property type="component" value="Unassembled WGS sequence"/>
</dbReference>
<sequence>MYIQRILFTGALLLCSLLYTQAQSLKGTVMERKSDGKTEPLTGATLFWLGSQIHAQTDGEGRFAIERSPAYQRLVVTLVGFRSDTLTVATGDDLRIFLENSNQLQEVTVTSTSTAVDRLNPIHTEIITTRALAKAACCNLSESFETNASVSVSYSDAVTGAKQIQLLGLAGNYVQINSENIPNIRGLNTTYGLNYIPGTWISSIDVAKGVGSVVNGYEGMTGAINVELAKPDGPEKLYLNGYVNSFGRGELNLNLAKKLTDRWSVGLLSHGSALRTRLDKNGDGFLDNPLYAQGNIVNRWKYQSDRWMSQFGVKALYEDRTGGQMDAGRDKPNVYEFGNTTKRIEVFSKTAQLFPKKPYKGLALIVNGVYHDASARFGRTPYAGTEKSLYSNLIYQNIIGDTRHTYKVGASFLLDDFRERWKDSTFRRQEVVPGIFGEYTYSLPDRITLVAGSRVDFHNLYGTRFTPRLHVLFHLPAETSLRIGGGKGWRVANPIAENYGMLVNSRTLEVMDRSFRPEESWNYGVSVNKQLHWFGRAANFAVDFYRTDFQNQLIVDMETMDRVRFYNLRGKSFANSFQAEVNVQPLPRTEVKLAYRWFDVWQTVFTPGGDLSLQQKMFVNRDRVLFNIGWSSDKFEKWKADVTWQWNGRRRIPSMTHSHDGSLQEVFAPAFSNINAQITKNFRTWALYVGGENLNNFTQKNPIVGANDPFGKSFDASMVWGPVIGRMVYAGFRYKIK</sequence>
<evidence type="ECO:0000256" key="10">
    <source>
        <dbReference type="RuleBase" id="RU003357"/>
    </source>
</evidence>
<proteinExistence type="inferred from homology"/>
<evidence type="ECO:0000256" key="5">
    <source>
        <dbReference type="ARBA" id="ARBA00022729"/>
    </source>
</evidence>
<dbReference type="Gene3D" id="2.170.130.10">
    <property type="entry name" value="TonB-dependent receptor, plug domain"/>
    <property type="match status" value="1"/>
</dbReference>
<dbReference type="GO" id="GO:0015344">
    <property type="term" value="F:siderophore uptake transmembrane transporter activity"/>
    <property type="evidence" value="ECO:0007669"/>
    <property type="project" value="TreeGrafter"/>
</dbReference>
<evidence type="ECO:0000256" key="4">
    <source>
        <dbReference type="ARBA" id="ARBA00022692"/>
    </source>
</evidence>
<dbReference type="AlphaFoldDB" id="A0A1G9SQ94"/>
<evidence type="ECO:0000256" key="6">
    <source>
        <dbReference type="ARBA" id="ARBA00023077"/>
    </source>
</evidence>
<dbReference type="Pfam" id="PF00593">
    <property type="entry name" value="TonB_dep_Rec_b-barrel"/>
    <property type="match status" value="1"/>
</dbReference>
<dbReference type="GO" id="GO:0009279">
    <property type="term" value="C:cell outer membrane"/>
    <property type="evidence" value="ECO:0007669"/>
    <property type="project" value="UniProtKB-SubCell"/>
</dbReference>
<keyword evidence="5 11" id="KW-0732">Signal</keyword>
<dbReference type="STRING" id="563176.SAMN04488090_3256"/>
<feature type="signal peptide" evidence="11">
    <location>
        <begin position="1"/>
        <end position="22"/>
    </location>
</feature>
<dbReference type="PANTHER" id="PTHR30069:SF29">
    <property type="entry name" value="HEMOGLOBIN AND HEMOGLOBIN-HAPTOGLOBIN-BINDING PROTEIN 1-RELATED"/>
    <property type="match status" value="1"/>
</dbReference>
<dbReference type="EMBL" id="FNGS01000006">
    <property type="protein sequence ID" value="SDM37638.1"/>
    <property type="molecule type" value="Genomic_DNA"/>
</dbReference>
<name>A0A1G9SQ94_9BACT</name>
<dbReference type="InterPro" id="IPR008969">
    <property type="entry name" value="CarboxyPept-like_regulatory"/>
</dbReference>
<evidence type="ECO:0000256" key="1">
    <source>
        <dbReference type="ARBA" id="ARBA00004571"/>
    </source>
</evidence>
<evidence type="ECO:0000256" key="9">
    <source>
        <dbReference type="ARBA" id="ARBA00023237"/>
    </source>
</evidence>
<keyword evidence="9" id="KW-0998">Cell outer membrane</keyword>
<evidence type="ECO:0000256" key="8">
    <source>
        <dbReference type="ARBA" id="ARBA00023170"/>
    </source>
</evidence>
<keyword evidence="7 10" id="KW-0472">Membrane</keyword>
<keyword evidence="4" id="KW-0812">Transmembrane</keyword>
<reference evidence="14 15" key="1">
    <citation type="submission" date="2016-10" db="EMBL/GenBank/DDBJ databases">
        <authorList>
            <person name="de Groot N.N."/>
        </authorList>
    </citation>
    <scope>NUCLEOTIDE SEQUENCE [LARGE SCALE GENOMIC DNA]</scope>
    <source>
        <strain evidence="14 15">DSM 21668</strain>
    </source>
</reference>
<evidence type="ECO:0000256" key="2">
    <source>
        <dbReference type="ARBA" id="ARBA00022448"/>
    </source>
</evidence>
<dbReference type="InterPro" id="IPR036942">
    <property type="entry name" value="Beta-barrel_TonB_sf"/>
</dbReference>
<accession>A0A1G9SQ94</accession>
<evidence type="ECO:0000259" key="12">
    <source>
        <dbReference type="Pfam" id="PF00593"/>
    </source>
</evidence>
<evidence type="ECO:0000256" key="11">
    <source>
        <dbReference type="SAM" id="SignalP"/>
    </source>
</evidence>
<dbReference type="InterPro" id="IPR000531">
    <property type="entry name" value="Beta-barrel_TonB"/>
</dbReference>
<dbReference type="OrthoDB" id="1109239at2"/>
<feature type="domain" description="TonB-dependent receptor plug" evidence="13">
    <location>
        <begin position="121"/>
        <end position="222"/>
    </location>
</feature>
<evidence type="ECO:0000256" key="7">
    <source>
        <dbReference type="ARBA" id="ARBA00023136"/>
    </source>
</evidence>
<dbReference type="SUPFAM" id="SSF49464">
    <property type="entry name" value="Carboxypeptidase regulatory domain-like"/>
    <property type="match status" value="1"/>
</dbReference>
<feature type="domain" description="TonB-dependent receptor-like beta-barrel" evidence="12">
    <location>
        <begin position="268"/>
        <end position="694"/>
    </location>
</feature>
<evidence type="ECO:0000256" key="3">
    <source>
        <dbReference type="ARBA" id="ARBA00022452"/>
    </source>
</evidence>
<dbReference type="GO" id="GO:0044718">
    <property type="term" value="P:siderophore transmembrane transport"/>
    <property type="evidence" value="ECO:0007669"/>
    <property type="project" value="TreeGrafter"/>
</dbReference>
<keyword evidence="6 10" id="KW-0798">TonB box</keyword>
<protein>
    <submittedName>
        <fullName evidence="14">Outer membrane receptor proteins, mostly Fe transport</fullName>
    </submittedName>
</protein>
<gene>
    <name evidence="14" type="ORF">SAMN04488090_3256</name>
</gene>
<dbReference type="InterPro" id="IPR039426">
    <property type="entry name" value="TonB-dep_rcpt-like"/>
</dbReference>
<dbReference type="InterPro" id="IPR012910">
    <property type="entry name" value="Plug_dom"/>
</dbReference>
<feature type="chain" id="PRO_5011512642" evidence="11">
    <location>
        <begin position="23"/>
        <end position="737"/>
    </location>
</feature>
<evidence type="ECO:0000313" key="14">
    <source>
        <dbReference type="EMBL" id="SDM37638.1"/>
    </source>
</evidence>